<dbReference type="Pfam" id="PF01032">
    <property type="entry name" value="FecCD"/>
    <property type="match status" value="1"/>
</dbReference>
<keyword evidence="3" id="KW-0813">Transport</keyword>
<sequence>MKLENVSTTNKPFNQVKAWGILLSAVGLLLLVSILGLAVGWYAFSLSELETIWNRDPETTHHEIIVKIRLPLLLTTLVGGMGLAAASVILQRVMRHRLADTGIMGLTEGGAFAACLVVLYKPDAAYPWYIAAIGLGTIVLGAFNIIFARKVRGGSLAVRSMLVGAIMIMVLLGCARLIVLFTDDLLNNVIQVYLGSSGAVYENWLLPCFALGLLGAIAVIAFKPSTDRARKGVLLASAVVVIVLSMGAAAAFGAIAFVGMLVSLLARRLVGGSEGWVLAVSTVLGAIVMVTLSIINRTLAAPYELPLYVLISMFGAPISLYLFYRSLMNPHKPTDGEH</sequence>
<evidence type="ECO:0000256" key="8">
    <source>
        <dbReference type="SAM" id="Phobius"/>
    </source>
</evidence>
<keyword evidence="6 8" id="KW-1133">Transmembrane helix</keyword>
<comment type="similarity">
    <text evidence="2">Belongs to the binding-protein-dependent transport system permease family. FecCD subfamily.</text>
</comment>
<evidence type="ECO:0000256" key="2">
    <source>
        <dbReference type="ARBA" id="ARBA00007935"/>
    </source>
</evidence>
<dbReference type="GO" id="GO:0005886">
    <property type="term" value="C:plasma membrane"/>
    <property type="evidence" value="ECO:0007669"/>
    <property type="project" value="UniProtKB-SubCell"/>
</dbReference>
<evidence type="ECO:0008006" key="11">
    <source>
        <dbReference type="Google" id="ProtNLM"/>
    </source>
</evidence>
<evidence type="ECO:0000256" key="1">
    <source>
        <dbReference type="ARBA" id="ARBA00004651"/>
    </source>
</evidence>
<evidence type="ECO:0000256" key="6">
    <source>
        <dbReference type="ARBA" id="ARBA00022989"/>
    </source>
</evidence>
<comment type="caution">
    <text evidence="9">The sequence shown here is derived from an EMBL/GenBank/DDBJ whole genome shotgun (WGS) entry which is preliminary data.</text>
</comment>
<proteinExistence type="inferred from homology"/>
<name>A0A398CF22_9BACL</name>
<dbReference type="InterPro" id="IPR037294">
    <property type="entry name" value="ABC_BtuC-like"/>
</dbReference>
<dbReference type="PANTHER" id="PTHR30472">
    <property type="entry name" value="FERRIC ENTEROBACTIN TRANSPORT SYSTEM PERMEASE PROTEIN"/>
    <property type="match status" value="1"/>
</dbReference>
<dbReference type="InterPro" id="IPR000522">
    <property type="entry name" value="ABC_transptr_permease_BtuC"/>
</dbReference>
<evidence type="ECO:0000256" key="7">
    <source>
        <dbReference type="ARBA" id="ARBA00023136"/>
    </source>
</evidence>
<organism evidence="9 10">
    <name type="scientific">Cohnella faecalis</name>
    <dbReference type="NCBI Taxonomy" id="2315694"/>
    <lineage>
        <taxon>Bacteria</taxon>
        <taxon>Bacillati</taxon>
        <taxon>Bacillota</taxon>
        <taxon>Bacilli</taxon>
        <taxon>Bacillales</taxon>
        <taxon>Paenibacillaceae</taxon>
        <taxon>Cohnella</taxon>
    </lineage>
</organism>
<evidence type="ECO:0000313" key="10">
    <source>
        <dbReference type="Proteomes" id="UP000266340"/>
    </source>
</evidence>
<feature type="transmembrane region" description="Helical" evidence="8">
    <location>
        <begin position="234"/>
        <end position="264"/>
    </location>
</feature>
<evidence type="ECO:0000256" key="3">
    <source>
        <dbReference type="ARBA" id="ARBA00022448"/>
    </source>
</evidence>
<dbReference type="PANTHER" id="PTHR30472:SF25">
    <property type="entry name" value="ABC TRANSPORTER PERMEASE PROTEIN MJ0876-RELATED"/>
    <property type="match status" value="1"/>
</dbReference>
<keyword evidence="10" id="KW-1185">Reference proteome</keyword>
<keyword evidence="4" id="KW-1003">Cell membrane</keyword>
<keyword evidence="7 8" id="KW-0472">Membrane</keyword>
<feature type="transmembrane region" description="Helical" evidence="8">
    <location>
        <begin position="126"/>
        <end position="148"/>
    </location>
</feature>
<feature type="transmembrane region" description="Helical" evidence="8">
    <location>
        <begin position="307"/>
        <end position="324"/>
    </location>
</feature>
<reference evidence="9 10" key="1">
    <citation type="submission" date="2018-09" db="EMBL/GenBank/DDBJ databases">
        <title>Cohnella cavernae sp. nov., isolated from a karst cave.</title>
        <authorList>
            <person name="Zhu H."/>
        </authorList>
    </citation>
    <scope>NUCLEOTIDE SEQUENCE [LARGE SCALE GENOMIC DNA]</scope>
    <source>
        <strain evidence="9 10">K2E09-144</strain>
    </source>
</reference>
<accession>A0A398CF22</accession>
<dbReference type="Gene3D" id="1.10.3470.10">
    <property type="entry name" value="ABC transporter involved in vitamin B12 uptake, BtuC"/>
    <property type="match status" value="1"/>
</dbReference>
<protein>
    <recommendedName>
        <fullName evidence="11">Iron ABC transporter permease</fullName>
    </recommendedName>
</protein>
<keyword evidence="5 8" id="KW-0812">Transmembrane</keyword>
<evidence type="ECO:0000256" key="5">
    <source>
        <dbReference type="ARBA" id="ARBA00022692"/>
    </source>
</evidence>
<feature type="transmembrane region" description="Helical" evidence="8">
    <location>
        <begin position="201"/>
        <end position="222"/>
    </location>
</feature>
<dbReference type="AlphaFoldDB" id="A0A398CF22"/>
<dbReference type="EMBL" id="QXJM01000040">
    <property type="protein sequence ID" value="RIE01170.1"/>
    <property type="molecule type" value="Genomic_DNA"/>
</dbReference>
<dbReference type="Proteomes" id="UP000266340">
    <property type="component" value="Unassembled WGS sequence"/>
</dbReference>
<gene>
    <name evidence="9" type="ORF">D3H35_22475</name>
</gene>
<feature type="transmembrane region" description="Helical" evidence="8">
    <location>
        <begin position="64"/>
        <end position="90"/>
    </location>
</feature>
<dbReference type="SUPFAM" id="SSF81345">
    <property type="entry name" value="ABC transporter involved in vitamin B12 uptake, BtuC"/>
    <property type="match status" value="1"/>
</dbReference>
<comment type="subcellular location">
    <subcellularLocation>
        <location evidence="1">Cell membrane</location>
        <topology evidence="1">Multi-pass membrane protein</topology>
    </subcellularLocation>
</comment>
<feature type="transmembrane region" description="Helical" evidence="8">
    <location>
        <begin position="160"/>
        <end position="181"/>
    </location>
</feature>
<dbReference type="RefSeq" id="WP_119151434.1">
    <property type="nucleotide sequence ID" value="NZ_JBHSOV010000041.1"/>
</dbReference>
<feature type="transmembrane region" description="Helical" evidence="8">
    <location>
        <begin position="102"/>
        <end position="120"/>
    </location>
</feature>
<evidence type="ECO:0000256" key="4">
    <source>
        <dbReference type="ARBA" id="ARBA00022475"/>
    </source>
</evidence>
<feature type="transmembrane region" description="Helical" evidence="8">
    <location>
        <begin position="276"/>
        <end position="295"/>
    </location>
</feature>
<dbReference type="GO" id="GO:0022857">
    <property type="term" value="F:transmembrane transporter activity"/>
    <property type="evidence" value="ECO:0007669"/>
    <property type="project" value="InterPro"/>
</dbReference>
<evidence type="ECO:0000313" key="9">
    <source>
        <dbReference type="EMBL" id="RIE01170.1"/>
    </source>
</evidence>
<feature type="transmembrane region" description="Helical" evidence="8">
    <location>
        <begin position="21"/>
        <end position="44"/>
    </location>
</feature>